<evidence type="ECO:0000256" key="1">
    <source>
        <dbReference type="SAM" id="MobiDB-lite"/>
    </source>
</evidence>
<dbReference type="AlphaFoldDB" id="S3CVG5"/>
<dbReference type="OrthoDB" id="5386574at2759"/>
<evidence type="ECO:0008006" key="4">
    <source>
        <dbReference type="Google" id="ProtNLM"/>
    </source>
</evidence>
<dbReference type="InterPro" id="IPR021582">
    <property type="entry name" value="Aim21"/>
</dbReference>
<dbReference type="RefSeq" id="XP_008083058.1">
    <property type="nucleotide sequence ID" value="XM_008084867.1"/>
</dbReference>
<feature type="compositionally biased region" description="Polar residues" evidence="1">
    <location>
        <begin position="139"/>
        <end position="156"/>
    </location>
</feature>
<dbReference type="Pfam" id="PF11489">
    <property type="entry name" value="Aim21"/>
    <property type="match status" value="1"/>
</dbReference>
<feature type="compositionally biased region" description="Polar residues" evidence="1">
    <location>
        <begin position="114"/>
        <end position="125"/>
    </location>
</feature>
<feature type="region of interest" description="Disordered" evidence="1">
    <location>
        <begin position="432"/>
        <end position="461"/>
    </location>
</feature>
<dbReference type="KEGG" id="glz:GLAREA_00107"/>
<evidence type="ECO:0000313" key="3">
    <source>
        <dbReference type="Proteomes" id="UP000016922"/>
    </source>
</evidence>
<feature type="compositionally biased region" description="Polar residues" evidence="1">
    <location>
        <begin position="805"/>
        <end position="826"/>
    </location>
</feature>
<evidence type="ECO:0000313" key="2">
    <source>
        <dbReference type="EMBL" id="EPE28949.1"/>
    </source>
</evidence>
<feature type="compositionally biased region" description="Acidic residues" evidence="1">
    <location>
        <begin position="544"/>
        <end position="558"/>
    </location>
</feature>
<sequence length="1077" mass="115727">MSASVPQVPPRPSRATKDAPASSNSLSPEMPRVPPRPAGRRVDRSVSPGRESFARSPFNETPNHPSQIKPSSQGTNGNGDHSHSDLPQRPPSVVLPSIGQEGTEYAQAFDSSDELGTSPTQTRNIANDLKLHAPKPALPTSTAKQRVSTVTRTDSGQAAAHGIGKAGSVDDKEPSSRPLKQKASFASQKSEVSVNTERPPSSADSEHGIPEIGQRVPMYPHAGDVQAPSPAPFAQPFAPGIGFHNDGSKPKHHSRKLSARDHDVPLEAYGRHGHQILPHHHNHFEKAYYEKHPELFKKELGQYGEGRPEWAMSSEDLNKIVRDTASRGAGLGTSPAVMGTPSEQVGFQASEEYASRISSPQTRPVSAVYGHGHSNSSQTHVESPLRKASYPADTSGKDAGSALGMSLKAPSELALSSEVEDEDVIHVDPIRHMSKQHGGAGRLDSTEDLGPTAENDGYHDEHHYGIPILASDEVAKEPFGYELQPAVSPLQERHNPYHEGGGIYHHGSTSQTSLSNSRPSSRPGSIHGNMSGLRLPSDSTKLEDLEEYEPLFPEEDEKNDSKRPSSVADRFKRPDLKNRKFPSQDVWEDSPDSVHHTATVSTPQLPEETETEKMAEPDETPEQAFARRQEELAEKEANDKGSFLNKEKKPWGNKAHIVDETRPGLAQRFPSRDIWEDTPDSLQLQTTVERAQSPEREIASPSEAPLEERPTTGGVAYHQEKAAAGFPLGNGEGRATTGIAATLKPAIPSRPAKSSKLAQSPEKPQPAIPDRPRKTSDATAPPLPTKTKPVVPARPSKPPTRESSENIPLSQVASNSSAKSVGSDQGSAAAAKPKPPVPTRPVGSKIAALQGGFMADLNKRLQLGALPPKKEEPIPEPEVEKEKAPLVDARKGRARGPARRAPAAKSPSPSAAAASSQEKPSMSLSFSVPATLWEIHPEQDLLHVSSHKESSESTAPTKASESATPTLATNTAGDPVHEPLEIAEGAEKSSSPPSAVADEQSQHREEVQKINVLEGADEKDQESAPVKVNDEPPVASKFETSQLPPVEQAREDQEDAMTASVETVKASEVPLPKEEEL</sequence>
<feature type="region of interest" description="Disordered" evidence="1">
    <location>
        <begin position="492"/>
        <end position="845"/>
    </location>
</feature>
<reference evidence="2 3" key="1">
    <citation type="journal article" date="2013" name="BMC Genomics">
        <title>Genomics-driven discovery of the pneumocandin biosynthetic gene cluster in the fungus Glarea lozoyensis.</title>
        <authorList>
            <person name="Chen L."/>
            <person name="Yue Q."/>
            <person name="Zhang X."/>
            <person name="Xiang M."/>
            <person name="Wang C."/>
            <person name="Li S."/>
            <person name="Che Y."/>
            <person name="Ortiz-Lopez F.J."/>
            <person name="Bills G.F."/>
            <person name="Liu X."/>
            <person name="An Z."/>
        </authorList>
    </citation>
    <scope>NUCLEOTIDE SEQUENCE [LARGE SCALE GENOMIC DNA]</scope>
    <source>
        <strain evidence="3">ATCC 20868 / MF5171</strain>
    </source>
</reference>
<feature type="compositionally biased region" description="Polar residues" evidence="1">
    <location>
        <begin position="952"/>
        <end position="972"/>
    </location>
</feature>
<dbReference type="STRING" id="1116229.S3CVG5"/>
<accession>S3CVG5</accession>
<feature type="region of interest" description="Disordered" evidence="1">
    <location>
        <begin position="352"/>
        <end position="403"/>
    </location>
</feature>
<dbReference type="Proteomes" id="UP000016922">
    <property type="component" value="Unassembled WGS sequence"/>
</dbReference>
<name>S3CVG5_GLAL2</name>
<feature type="compositionally biased region" description="Polar residues" evidence="1">
    <location>
        <begin position="184"/>
        <end position="203"/>
    </location>
</feature>
<dbReference type="EMBL" id="KE145367">
    <property type="protein sequence ID" value="EPE28949.1"/>
    <property type="molecule type" value="Genomic_DNA"/>
</dbReference>
<dbReference type="eggNOG" id="ENOG502SPD4">
    <property type="taxonomic scope" value="Eukaryota"/>
</dbReference>
<gene>
    <name evidence="2" type="ORF">GLAREA_00107</name>
</gene>
<dbReference type="GeneID" id="19459167"/>
<feature type="compositionally biased region" description="Basic and acidic residues" evidence="1">
    <location>
        <begin position="559"/>
        <end position="578"/>
    </location>
</feature>
<organism evidence="2 3">
    <name type="scientific">Glarea lozoyensis (strain ATCC 20868 / MF5171)</name>
    <dbReference type="NCBI Taxonomy" id="1116229"/>
    <lineage>
        <taxon>Eukaryota</taxon>
        <taxon>Fungi</taxon>
        <taxon>Dikarya</taxon>
        <taxon>Ascomycota</taxon>
        <taxon>Pezizomycotina</taxon>
        <taxon>Leotiomycetes</taxon>
        <taxon>Helotiales</taxon>
        <taxon>Helotiaceae</taxon>
        <taxon>Glarea</taxon>
    </lineage>
</organism>
<proteinExistence type="predicted"/>
<dbReference type="OMA" id="PRPDWAM"/>
<protein>
    <recommendedName>
        <fullName evidence="4">Altered inheritance of mitochondria protein 21</fullName>
    </recommendedName>
</protein>
<feature type="compositionally biased region" description="Polar residues" evidence="1">
    <location>
        <begin position="507"/>
        <end position="523"/>
    </location>
</feature>
<feature type="compositionally biased region" description="Polar residues" evidence="1">
    <location>
        <begin position="58"/>
        <end position="79"/>
    </location>
</feature>
<feature type="region of interest" description="Disordered" evidence="1">
    <location>
        <begin position="864"/>
        <end position="924"/>
    </location>
</feature>
<keyword evidence="3" id="KW-1185">Reference proteome</keyword>
<feature type="compositionally biased region" description="Basic and acidic residues" evidence="1">
    <location>
        <begin position="625"/>
        <end position="662"/>
    </location>
</feature>
<feature type="compositionally biased region" description="Basic and acidic residues" evidence="1">
    <location>
        <begin position="868"/>
        <end position="891"/>
    </location>
</feature>
<dbReference type="HOGENOM" id="CLU_009400_1_0_1"/>
<feature type="region of interest" description="Disordered" evidence="1">
    <location>
        <begin position="1"/>
        <end position="221"/>
    </location>
</feature>
<feature type="region of interest" description="Disordered" evidence="1">
    <location>
        <begin position="939"/>
        <end position="1077"/>
    </location>
</feature>
<feature type="compositionally biased region" description="Polar residues" evidence="1">
    <location>
        <begin position="680"/>
        <end position="690"/>
    </location>
</feature>
<feature type="compositionally biased region" description="Low complexity" evidence="1">
    <location>
        <begin position="899"/>
        <end position="916"/>
    </location>
</feature>
<feature type="compositionally biased region" description="Basic and acidic residues" evidence="1">
    <location>
        <begin position="939"/>
        <end position="951"/>
    </location>
</feature>